<comment type="caution">
    <text evidence="2">The sequence shown here is derived from an EMBL/GenBank/DDBJ whole genome shotgun (WGS) entry which is preliminary data.</text>
</comment>
<reference evidence="2 3" key="1">
    <citation type="submission" date="2019-07" db="EMBL/GenBank/DDBJ databases">
        <title>Whole genome shotgun sequence of Microbacterium aerolatum NBRC 103071.</title>
        <authorList>
            <person name="Hosoyama A."/>
            <person name="Uohara A."/>
            <person name="Ohji S."/>
            <person name="Ichikawa N."/>
        </authorList>
    </citation>
    <scope>NUCLEOTIDE SEQUENCE [LARGE SCALE GENOMIC DNA]</scope>
    <source>
        <strain evidence="2 3">NBRC 103071</strain>
    </source>
</reference>
<dbReference type="EMBL" id="BJUW01000006">
    <property type="protein sequence ID" value="GEK86404.1"/>
    <property type="molecule type" value="Genomic_DNA"/>
</dbReference>
<dbReference type="AlphaFoldDB" id="A0A511AE13"/>
<organism evidence="2 3">
    <name type="scientific">Microbacterium aerolatum</name>
    <dbReference type="NCBI Taxonomy" id="153731"/>
    <lineage>
        <taxon>Bacteria</taxon>
        <taxon>Bacillati</taxon>
        <taxon>Actinomycetota</taxon>
        <taxon>Actinomycetes</taxon>
        <taxon>Micrococcales</taxon>
        <taxon>Microbacteriaceae</taxon>
        <taxon>Microbacterium</taxon>
    </lineage>
</organism>
<proteinExistence type="predicted"/>
<dbReference type="OrthoDB" id="7210788at2"/>
<keyword evidence="3" id="KW-1185">Reference proteome</keyword>
<evidence type="ECO:0000259" key="1">
    <source>
        <dbReference type="Pfam" id="PF04213"/>
    </source>
</evidence>
<accession>A0A511AE13</accession>
<dbReference type="InterPro" id="IPR007331">
    <property type="entry name" value="Htaa"/>
</dbReference>
<evidence type="ECO:0000313" key="3">
    <source>
        <dbReference type="Proteomes" id="UP000321225"/>
    </source>
</evidence>
<dbReference type="Pfam" id="PF04213">
    <property type="entry name" value="HtaA"/>
    <property type="match status" value="1"/>
</dbReference>
<dbReference type="RefSeq" id="WP_147039028.1">
    <property type="nucleotide sequence ID" value="NZ_BMCD01000001.1"/>
</dbReference>
<protein>
    <recommendedName>
        <fullName evidence="1">Htaa domain-containing protein</fullName>
    </recommendedName>
</protein>
<name>A0A511AE13_9MICO</name>
<feature type="domain" description="Htaa" evidence="1">
    <location>
        <begin position="14"/>
        <end position="162"/>
    </location>
</feature>
<dbReference type="Proteomes" id="UP000321225">
    <property type="component" value="Unassembled WGS sequence"/>
</dbReference>
<gene>
    <name evidence="2" type="ORF">MAE01_15800</name>
</gene>
<sequence>MMTHGSRMQAPAFHLRWGIKKSLIDYVTALRDGTRKLSDSADESTTGEFQFSLADISRFDLASHTGVVQFRGRVEFGGHMGMLYVCISDPWLHMSAGSVELTVADGDFGDRLSLIVQHDGVEVSRNSTYQQLVIRQPKLTESGTAVFGEVYETNDVFDEMRVTLPLPETR</sequence>
<evidence type="ECO:0000313" key="2">
    <source>
        <dbReference type="EMBL" id="GEK86404.1"/>
    </source>
</evidence>